<dbReference type="Proteomes" id="UP000005709">
    <property type="component" value="Unassembled WGS sequence"/>
</dbReference>
<feature type="transmembrane region" description="Helical" evidence="6">
    <location>
        <begin position="292"/>
        <end position="311"/>
    </location>
</feature>
<comment type="subcellular location">
    <subcellularLocation>
        <location evidence="1">Cell membrane</location>
        <topology evidence="1">Multi-pass membrane protein</topology>
    </subcellularLocation>
</comment>
<dbReference type="STRING" id="824.CGRAC_0816"/>
<feature type="transmembrane region" description="Helical" evidence="6">
    <location>
        <begin position="377"/>
        <end position="398"/>
    </location>
</feature>
<feature type="transmembrane region" description="Helical" evidence="6">
    <location>
        <begin position="29"/>
        <end position="48"/>
    </location>
</feature>
<gene>
    <name evidence="9" type="ORF">CAMGR0001_1394</name>
</gene>
<name>C8PJJ4_9BACT</name>
<keyword evidence="4 6" id="KW-1133">Transmembrane helix</keyword>
<feature type="chain" id="PRO_5002990012" evidence="7">
    <location>
        <begin position="20"/>
        <end position="566"/>
    </location>
</feature>
<feature type="transmembrane region" description="Helical" evidence="6">
    <location>
        <begin position="518"/>
        <end position="535"/>
    </location>
</feature>
<dbReference type="InterPro" id="IPR018461">
    <property type="entry name" value="Na/H_Antiport_NhaC-like_C"/>
</dbReference>
<dbReference type="PANTHER" id="PTHR43478">
    <property type="entry name" value="NA+/H+ ANTIPORTER-RELATED"/>
    <property type="match status" value="1"/>
</dbReference>
<evidence type="ECO:0000256" key="2">
    <source>
        <dbReference type="ARBA" id="ARBA00022475"/>
    </source>
</evidence>
<accession>C8PJJ4</accession>
<protein>
    <submittedName>
        <fullName evidence="9">Na+/H+ antiporter family protein</fullName>
    </submittedName>
</protein>
<sequence length="566" mass="60528">MLKNLLIFTAIFLPALALADVEPAVRNSELYGVLTLIPPVAAIVLAFITKDVILSLFLGVLSGTFLIGMVDQNIAASALFAFTDLCSRMVKSMADTWNAGILLQVMCIGGLIALVTKSGGTKALALWLSKHADTPVLGQIYTWLMGIVIFFDDYANALIVGPIMRPLMDKFKISRAKFAFIIDATAAPITGIAVISTWVGVEISAIKEAYSQIGVENINAFTVFVETIPYRFYNIFMIFFVVATAVMSREFGSMYRAEIASRGGKSGAADFKIKNLEDQIFVPKEGVVLRKINAIIPLGAMIVLSVIGFYLNGYSSLEGEALEAVKAAPLSFTSIRTAFSAADASVVLFQSALFSSIIAVVLGIAQKIYGVKEAIEVWVGGWKSMLNTVIILLFAWSLSSVIKELGTSRYLVELLSDATPRFALAIVIFVLSSFISFSTGTSFGTMGIVTPLAVPLAHAVGQKYGLSGEEFHVFMCVNISAVLTGAIFGDHCSPISDTTILSSMGAGCDHIEHVSTQMTYALVVCGISIVCGYLPAGFGLSVWGCLILGIAAIILLLRVVGKRVDV</sequence>
<dbReference type="GO" id="GO:0005886">
    <property type="term" value="C:plasma membrane"/>
    <property type="evidence" value="ECO:0007669"/>
    <property type="project" value="UniProtKB-SubCell"/>
</dbReference>
<evidence type="ECO:0000256" key="4">
    <source>
        <dbReference type="ARBA" id="ARBA00022989"/>
    </source>
</evidence>
<dbReference type="OrthoDB" id="9762978at2"/>
<feature type="transmembrane region" description="Helical" evidence="6">
    <location>
        <begin position="230"/>
        <end position="247"/>
    </location>
</feature>
<feature type="transmembrane region" description="Helical" evidence="6">
    <location>
        <begin position="541"/>
        <end position="560"/>
    </location>
</feature>
<evidence type="ECO:0000313" key="10">
    <source>
        <dbReference type="Proteomes" id="UP000005709"/>
    </source>
</evidence>
<proteinExistence type="predicted"/>
<evidence type="ECO:0000313" key="9">
    <source>
        <dbReference type="EMBL" id="EEV17099.1"/>
    </source>
</evidence>
<feature type="transmembrane region" description="Helical" evidence="6">
    <location>
        <begin position="418"/>
        <end position="437"/>
    </location>
</feature>
<organism evidence="9 10">
    <name type="scientific">Campylobacter gracilis RM3268</name>
    <dbReference type="NCBI Taxonomy" id="553220"/>
    <lineage>
        <taxon>Bacteria</taxon>
        <taxon>Pseudomonadati</taxon>
        <taxon>Campylobacterota</taxon>
        <taxon>Epsilonproteobacteria</taxon>
        <taxon>Campylobacterales</taxon>
        <taxon>Campylobacteraceae</taxon>
        <taxon>Campylobacter</taxon>
    </lineage>
</organism>
<dbReference type="RefSeq" id="WP_005872073.1">
    <property type="nucleotide sequence ID" value="NZ_ACYG01000027.1"/>
</dbReference>
<evidence type="ECO:0000256" key="6">
    <source>
        <dbReference type="SAM" id="Phobius"/>
    </source>
</evidence>
<keyword evidence="10" id="KW-1185">Reference proteome</keyword>
<keyword evidence="3 6" id="KW-0812">Transmembrane</keyword>
<evidence type="ECO:0000256" key="7">
    <source>
        <dbReference type="SAM" id="SignalP"/>
    </source>
</evidence>
<evidence type="ECO:0000256" key="5">
    <source>
        <dbReference type="ARBA" id="ARBA00023136"/>
    </source>
</evidence>
<feature type="transmembrane region" description="Helical" evidence="6">
    <location>
        <begin position="178"/>
        <end position="201"/>
    </location>
</feature>
<feature type="domain" description="Na+/H+ antiporter NhaC-like C-terminal" evidence="8">
    <location>
        <begin position="195"/>
        <end position="530"/>
    </location>
</feature>
<dbReference type="Pfam" id="PF03553">
    <property type="entry name" value="Na_H_antiporter"/>
    <property type="match status" value="1"/>
</dbReference>
<comment type="caution">
    <text evidence="9">The sequence shown here is derived from an EMBL/GenBank/DDBJ whole genome shotgun (WGS) entry which is preliminary data.</text>
</comment>
<keyword evidence="5 6" id="KW-0472">Membrane</keyword>
<feature type="signal peptide" evidence="7">
    <location>
        <begin position="1"/>
        <end position="19"/>
    </location>
</feature>
<keyword evidence="7" id="KW-0732">Signal</keyword>
<dbReference type="EMBL" id="ACYG01000027">
    <property type="protein sequence ID" value="EEV17099.1"/>
    <property type="molecule type" value="Genomic_DNA"/>
</dbReference>
<evidence type="ECO:0000259" key="8">
    <source>
        <dbReference type="Pfam" id="PF03553"/>
    </source>
</evidence>
<dbReference type="AlphaFoldDB" id="C8PJJ4"/>
<evidence type="ECO:0000256" key="1">
    <source>
        <dbReference type="ARBA" id="ARBA00004651"/>
    </source>
</evidence>
<feature type="transmembrane region" description="Helical" evidence="6">
    <location>
        <begin position="97"/>
        <end position="116"/>
    </location>
</feature>
<reference evidence="9 10" key="1">
    <citation type="submission" date="2009-07" db="EMBL/GenBank/DDBJ databases">
        <authorList>
            <person name="Madupu R."/>
            <person name="Sebastian Y."/>
            <person name="Durkin A.S."/>
            <person name="Torralba M."/>
            <person name="Methe B."/>
            <person name="Sutton G.G."/>
            <person name="Strausberg R.L."/>
            <person name="Nelson K.E."/>
        </authorList>
    </citation>
    <scope>NUCLEOTIDE SEQUENCE [LARGE SCALE GENOMIC DNA]</scope>
    <source>
        <strain evidence="9 10">RM3268</strain>
    </source>
</reference>
<keyword evidence="2" id="KW-1003">Cell membrane</keyword>
<feature type="transmembrane region" description="Helical" evidence="6">
    <location>
        <begin position="346"/>
        <end position="365"/>
    </location>
</feature>
<feature type="transmembrane region" description="Helical" evidence="6">
    <location>
        <begin position="136"/>
        <end position="157"/>
    </location>
</feature>
<evidence type="ECO:0000256" key="3">
    <source>
        <dbReference type="ARBA" id="ARBA00022692"/>
    </source>
</evidence>
<dbReference type="PANTHER" id="PTHR43478:SF1">
    <property type="entry name" value="NA+_H+ ANTIPORTER NHAC-LIKE C-TERMINAL DOMAIN-CONTAINING PROTEIN"/>
    <property type="match status" value="1"/>
</dbReference>
<dbReference type="eggNOG" id="COG1757">
    <property type="taxonomic scope" value="Bacteria"/>
</dbReference>